<gene>
    <name evidence="4" type="ORF">PCOR1329_LOCUS19074</name>
</gene>
<comment type="caution">
    <text evidence="4">The sequence shown here is derived from an EMBL/GenBank/DDBJ whole genome shotgun (WGS) entry which is preliminary data.</text>
</comment>
<evidence type="ECO:0000256" key="1">
    <source>
        <dbReference type="ARBA" id="ARBA00004229"/>
    </source>
</evidence>
<dbReference type="EMBL" id="CAUYUJ010006053">
    <property type="protein sequence ID" value="CAK0815964.1"/>
    <property type="molecule type" value="Genomic_DNA"/>
</dbReference>
<evidence type="ECO:0000256" key="3">
    <source>
        <dbReference type="ARBA" id="ARBA00022640"/>
    </source>
</evidence>
<keyword evidence="3" id="KW-0934">Plastid</keyword>
<evidence type="ECO:0000313" key="5">
    <source>
        <dbReference type="Proteomes" id="UP001189429"/>
    </source>
</evidence>
<keyword evidence="2" id="KW-0150">Chloroplast</keyword>
<dbReference type="InterPro" id="IPR022796">
    <property type="entry name" value="Chloroa_b-bind"/>
</dbReference>
<dbReference type="Gene3D" id="1.10.3460.10">
    <property type="entry name" value="Chlorophyll a/b binding protein domain"/>
    <property type="match status" value="1"/>
</dbReference>
<reference evidence="4" key="1">
    <citation type="submission" date="2023-10" db="EMBL/GenBank/DDBJ databases">
        <authorList>
            <person name="Chen Y."/>
            <person name="Shah S."/>
            <person name="Dougan E. K."/>
            <person name="Thang M."/>
            <person name="Chan C."/>
        </authorList>
    </citation>
    <scope>NUCLEOTIDE SEQUENCE [LARGE SCALE GENOMIC DNA]</scope>
</reference>
<accession>A0ABN9RED3</accession>
<sequence length="186" mass="19663">MGLQHYVGFWYPAGFAAAGSAEGLARRRQTESKHGLVSTLASTGYITPEITGMLPGVLSPSKGLAVEDILNGLGALSRIPATGCGQIVAFCAFRELFQDQSAGADATAGDFGWKVLTSSAAAAERSELAAEIAIVPSAIIAIIGMFVDMFSIPSQRFWSTWLWVLGACARRWKLGYSIVAVSQQCV</sequence>
<organism evidence="4 5">
    <name type="scientific">Prorocentrum cordatum</name>
    <dbReference type="NCBI Taxonomy" id="2364126"/>
    <lineage>
        <taxon>Eukaryota</taxon>
        <taxon>Sar</taxon>
        <taxon>Alveolata</taxon>
        <taxon>Dinophyceae</taxon>
        <taxon>Prorocentrales</taxon>
        <taxon>Prorocentraceae</taxon>
        <taxon>Prorocentrum</taxon>
    </lineage>
</organism>
<dbReference type="SUPFAM" id="SSF103511">
    <property type="entry name" value="Chlorophyll a-b binding protein"/>
    <property type="match status" value="1"/>
</dbReference>
<evidence type="ECO:0000313" key="4">
    <source>
        <dbReference type="EMBL" id="CAK0815964.1"/>
    </source>
</evidence>
<proteinExistence type="predicted"/>
<dbReference type="Pfam" id="PF00504">
    <property type="entry name" value="Chloroa_b-bind"/>
    <property type="match status" value="1"/>
</dbReference>
<evidence type="ECO:0008006" key="6">
    <source>
        <dbReference type="Google" id="ProtNLM"/>
    </source>
</evidence>
<protein>
    <recommendedName>
        <fullName evidence="6">H(+)-exporting diphosphatase</fullName>
    </recommendedName>
</protein>
<evidence type="ECO:0000256" key="2">
    <source>
        <dbReference type="ARBA" id="ARBA00022528"/>
    </source>
</evidence>
<feature type="non-terminal residue" evidence="4">
    <location>
        <position position="186"/>
    </location>
</feature>
<dbReference type="Proteomes" id="UP001189429">
    <property type="component" value="Unassembled WGS sequence"/>
</dbReference>
<name>A0ABN9RED3_9DINO</name>
<comment type="subcellular location">
    <subcellularLocation>
        <location evidence="1">Plastid</location>
        <location evidence="1">Chloroplast</location>
    </subcellularLocation>
</comment>
<keyword evidence="5" id="KW-1185">Reference proteome</keyword>